<dbReference type="AlphaFoldDB" id="R7YKZ7"/>
<dbReference type="OrthoDB" id="2588098at2759"/>
<name>R7YKZ7_CONA1</name>
<feature type="region of interest" description="Disordered" evidence="1">
    <location>
        <begin position="1"/>
        <end position="39"/>
    </location>
</feature>
<proteinExistence type="predicted"/>
<keyword evidence="4" id="KW-1185">Reference proteome</keyword>
<feature type="compositionally biased region" description="Polar residues" evidence="1">
    <location>
        <begin position="331"/>
        <end position="343"/>
    </location>
</feature>
<evidence type="ECO:0000313" key="4">
    <source>
        <dbReference type="Proteomes" id="UP000016924"/>
    </source>
</evidence>
<feature type="region of interest" description="Disordered" evidence="1">
    <location>
        <begin position="240"/>
        <end position="343"/>
    </location>
</feature>
<dbReference type="PANTHER" id="PTHR39465:SF1">
    <property type="entry name" value="DNA LIGASE D 3'-PHOSPHOESTERASE DOMAIN-CONTAINING PROTEIN"/>
    <property type="match status" value="1"/>
</dbReference>
<reference evidence="4" key="1">
    <citation type="submission" date="2012-06" db="EMBL/GenBank/DDBJ databases">
        <title>The genome sequence of Coniosporium apollinis CBS 100218.</title>
        <authorList>
            <consortium name="The Broad Institute Genome Sequencing Platform"/>
            <person name="Cuomo C."/>
            <person name="Gorbushina A."/>
            <person name="Noack S."/>
            <person name="Walker B."/>
            <person name="Young S.K."/>
            <person name="Zeng Q."/>
            <person name="Gargeya S."/>
            <person name="Fitzgerald M."/>
            <person name="Haas B."/>
            <person name="Abouelleil A."/>
            <person name="Alvarado L."/>
            <person name="Arachchi H.M."/>
            <person name="Berlin A.M."/>
            <person name="Chapman S.B."/>
            <person name="Goldberg J."/>
            <person name="Griggs A."/>
            <person name="Gujja S."/>
            <person name="Hansen M."/>
            <person name="Howarth C."/>
            <person name="Imamovic A."/>
            <person name="Larimer J."/>
            <person name="McCowan C."/>
            <person name="Montmayeur A."/>
            <person name="Murphy C."/>
            <person name="Neiman D."/>
            <person name="Pearson M."/>
            <person name="Priest M."/>
            <person name="Roberts A."/>
            <person name="Saif S."/>
            <person name="Shea T."/>
            <person name="Sisk P."/>
            <person name="Sykes S."/>
            <person name="Wortman J."/>
            <person name="Nusbaum C."/>
            <person name="Birren B."/>
        </authorList>
    </citation>
    <scope>NUCLEOTIDE SEQUENCE [LARGE SCALE GENOMIC DNA]</scope>
    <source>
        <strain evidence="4">CBS 100218</strain>
    </source>
</reference>
<evidence type="ECO:0000259" key="2">
    <source>
        <dbReference type="Pfam" id="PF13298"/>
    </source>
</evidence>
<feature type="domain" description="DNA ligase D 3'-phosphoesterase" evidence="2">
    <location>
        <begin position="100"/>
        <end position="240"/>
    </location>
</feature>
<dbReference type="RefSeq" id="XP_007777806.1">
    <property type="nucleotide sequence ID" value="XM_007779616.1"/>
</dbReference>
<evidence type="ECO:0000256" key="1">
    <source>
        <dbReference type="SAM" id="MobiDB-lite"/>
    </source>
</evidence>
<sequence>MEKPASLTREISPPTHSRKTKPLQKEQENPKDGPPPVAAPSLAAIEAGEARIRDHLAYFSEHLSNVSRSGEKGAPRLSIDDFVKLHQRNQHPRGRHFVIHQHDHPVAGVHYDLRLQFSETSTISFAIPYGLPGNPNSKRQGRLAIETRVHNLWNNLIESASHATGSLLIWDTGEYSILQRQARAVQTDDELSGGSDHAPGPSPSAHQRSKSENQKLFEAFQATHIRLRLHGTRLPRSYTISLRLPPANNTTKAQATPRKRRRKSTFIPSRPMYPATDSDTDEDPGNGTVSPSLPRSRTASATPSAFHGGDDDRQAIEAANASEVEDEDQTTRTNNAYPGATNSIGSIHQRQWFLRLDQVNSGFVRASSGPEKGRWVRGLLNGGRGGPGGDDSKHGELELGGFGTFFVRGAEHERSVVTGRLSKDVFADEGVKGFLGRKMWRPILE</sequence>
<dbReference type="PANTHER" id="PTHR39465">
    <property type="entry name" value="DNA LIGASE D, 3'-PHOSPHOESTERASE DOMAIN"/>
    <property type="match status" value="1"/>
</dbReference>
<dbReference type="Pfam" id="PF13298">
    <property type="entry name" value="LigD_N"/>
    <property type="match status" value="1"/>
</dbReference>
<evidence type="ECO:0000313" key="3">
    <source>
        <dbReference type="EMBL" id="EON62489.1"/>
    </source>
</evidence>
<dbReference type="eggNOG" id="ENOG502SF29">
    <property type="taxonomic scope" value="Eukaryota"/>
</dbReference>
<dbReference type="HOGENOM" id="CLU_040687_0_0_1"/>
<feature type="compositionally biased region" description="Polar residues" evidence="1">
    <location>
        <begin position="287"/>
        <end position="303"/>
    </location>
</feature>
<gene>
    <name evidence="3" type="ORF">W97_01711</name>
</gene>
<feature type="region of interest" description="Disordered" evidence="1">
    <location>
        <begin position="186"/>
        <end position="211"/>
    </location>
</feature>
<dbReference type="Proteomes" id="UP000016924">
    <property type="component" value="Unassembled WGS sequence"/>
</dbReference>
<dbReference type="InterPro" id="IPR014144">
    <property type="entry name" value="LigD_PE_domain"/>
</dbReference>
<organism evidence="3 4">
    <name type="scientific">Coniosporium apollinis (strain CBS 100218)</name>
    <name type="common">Rock-inhabiting black yeast</name>
    <dbReference type="NCBI Taxonomy" id="1168221"/>
    <lineage>
        <taxon>Eukaryota</taxon>
        <taxon>Fungi</taxon>
        <taxon>Dikarya</taxon>
        <taxon>Ascomycota</taxon>
        <taxon>Pezizomycotina</taxon>
        <taxon>Dothideomycetes</taxon>
        <taxon>Dothideomycetes incertae sedis</taxon>
        <taxon>Coniosporium</taxon>
    </lineage>
</organism>
<protein>
    <recommendedName>
        <fullName evidence="2">DNA ligase D 3'-phosphoesterase domain-containing protein</fullName>
    </recommendedName>
</protein>
<dbReference type="GeneID" id="19899022"/>
<dbReference type="OMA" id="SIHQRKW"/>
<accession>R7YKZ7</accession>
<dbReference type="EMBL" id="JH767559">
    <property type="protein sequence ID" value="EON62489.1"/>
    <property type="molecule type" value="Genomic_DNA"/>
</dbReference>